<sequence length="43" mass="4849">MAQVTSSTGKKLALIKLRLKYNEIKILSLRVKLGDLPHFNPGR</sequence>
<reference evidence="1 2" key="1">
    <citation type="journal article" date="2013" name="Front. Microbiol.">
        <title>The genome of Nitrospina gracilis illuminates the metabolism and evolution of the major marine nitrite oxidizer.</title>
        <authorList>
            <person name="Luecker S."/>
            <person name="Nowka B."/>
            <person name="Rattei T."/>
            <person name="Spieck E."/>
            <person name="and Daims H."/>
        </authorList>
    </citation>
    <scope>NUCLEOTIDE SEQUENCE [LARGE SCALE GENOMIC DNA]</scope>
    <source>
        <strain evidence="1 2">3/211</strain>
    </source>
</reference>
<dbReference type="AlphaFoldDB" id="M1YW86"/>
<keyword evidence="2" id="KW-1185">Reference proteome</keyword>
<dbReference type="InParanoid" id="M1YW86"/>
<gene>
    <name evidence="1" type="ORF">NITGR_160042</name>
</gene>
<dbReference type="Proteomes" id="UP000011704">
    <property type="component" value="Unassembled WGS sequence"/>
</dbReference>
<evidence type="ECO:0000313" key="1">
    <source>
        <dbReference type="EMBL" id="CCQ89732.1"/>
    </source>
</evidence>
<accession>M1YW86</accession>
<comment type="caution">
    <text evidence="1">The sequence shown here is derived from an EMBL/GenBank/DDBJ whole genome shotgun (WGS) entry which is preliminary data.</text>
</comment>
<organism evidence="1 2">
    <name type="scientific">Nitrospina gracilis (strain 3/211)</name>
    <dbReference type="NCBI Taxonomy" id="1266370"/>
    <lineage>
        <taxon>Bacteria</taxon>
        <taxon>Pseudomonadati</taxon>
        <taxon>Nitrospinota/Tectimicrobiota group</taxon>
        <taxon>Nitrospinota</taxon>
        <taxon>Nitrospinia</taxon>
        <taxon>Nitrospinales</taxon>
        <taxon>Nitrospinaceae</taxon>
        <taxon>Nitrospina</taxon>
    </lineage>
</organism>
<proteinExistence type="predicted"/>
<dbReference type="EMBL" id="CAQJ01000018">
    <property type="protein sequence ID" value="CCQ89732.1"/>
    <property type="molecule type" value="Genomic_DNA"/>
</dbReference>
<evidence type="ECO:0000313" key="2">
    <source>
        <dbReference type="Proteomes" id="UP000011704"/>
    </source>
</evidence>
<dbReference type="HOGENOM" id="CLU_3236647_0_0_0"/>
<protein>
    <submittedName>
        <fullName evidence="1">Uncharacterized protein</fullName>
    </submittedName>
</protein>
<name>M1YW86_NITG3</name>